<dbReference type="EMBL" id="RQHW01000013">
    <property type="protein sequence ID" value="TGN20386.1"/>
    <property type="molecule type" value="Genomic_DNA"/>
</dbReference>
<dbReference type="Gene3D" id="3.90.1200.10">
    <property type="match status" value="1"/>
</dbReference>
<evidence type="ECO:0000313" key="3">
    <source>
        <dbReference type="Proteomes" id="UP000298058"/>
    </source>
</evidence>
<dbReference type="Proteomes" id="UP000298058">
    <property type="component" value="Unassembled WGS sequence"/>
</dbReference>
<comment type="caution">
    <text evidence="2">The sequence shown here is derived from an EMBL/GenBank/DDBJ whole genome shotgun (WGS) entry which is preliminary data.</text>
</comment>
<dbReference type="AlphaFoldDB" id="A0A4V3JYA7"/>
<evidence type="ECO:0000259" key="1">
    <source>
        <dbReference type="Pfam" id="PF01636"/>
    </source>
</evidence>
<feature type="domain" description="Aminoglycoside phosphotransferase" evidence="1">
    <location>
        <begin position="22"/>
        <end position="237"/>
    </location>
</feature>
<gene>
    <name evidence="2" type="ORF">EHS15_04020</name>
</gene>
<sequence>MNLSKEIIEQVEMIFGKKYELEALQEEASTRRYFLIRSGSKKEVLCTDQKINFDFVQLSEFLDQHQVKVPKVLRTNESLGLTFLSWEGRKDLGSLSLTEYQRKIPKVIDLILRLQKLDPPSFVKERRFDTEKLMFEINLTLDKFQSFSKIYSIETEITSEASAFMEETAGYLDKHPMNVFTHRDFHCRNLLLNEEDGLTLIDFQDARMGLPQYDLASLLYDAYYPLPREYRLEVLKSFQSKSIGGDQKFKEAFYLQALQRSFKALGTYFRMVADEKKMKFLPSILSCLQQLEEIIQLGMFADSLFIFVRSLRNELSKHPEFKSIQVS</sequence>
<protein>
    <submittedName>
        <fullName evidence="2">DUF1679 domain-containing protein</fullName>
    </submittedName>
</protein>
<dbReference type="InterPro" id="IPR002575">
    <property type="entry name" value="Aminoglycoside_PTrfase"/>
</dbReference>
<dbReference type="RefSeq" id="WP_135759250.1">
    <property type="nucleotide sequence ID" value="NZ_RQHW01000013.1"/>
</dbReference>
<evidence type="ECO:0000313" key="2">
    <source>
        <dbReference type="EMBL" id="TGN20386.1"/>
    </source>
</evidence>
<proteinExistence type="predicted"/>
<keyword evidence="3" id="KW-1185">Reference proteome</keyword>
<dbReference type="SUPFAM" id="SSF56112">
    <property type="entry name" value="Protein kinase-like (PK-like)"/>
    <property type="match status" value="1"/>
</dbReference>
<dbReference type="InterPro" id="IPR011009">
    <property type="entry name" value="Kinase-like_dom_sf"/>
</dbReference>
<accession>A0A4V3JYA7</accession>
<organism evidence="2 3">
    <name type="scientific">Leptospira idonii</name>
    <dbReference type="NCBI Taxonomy" id="1193500"/>
    <lineage>
        <taxon>Bacteria</taxon>
        <taxon>Pseudomonadati</taxon>
        <taxon>Spirochaetota</taxon>
        <taxon>Spirochaetia</taxon>
        <taxon>Leptospirales</taxon>
        <taxon>Leptospiraceae</taxon>
        <taxon>Leptospira</taxon>
    </lineage>
</organism>
<reference evidence="2" key="1">
    <citation type="journal article" date="2019" name="PLoS Negl. Trop. Dis.">
        <title>Revisiting the worldwide diversity of Leptospira species in the environment.</title>
        <authorList>
            <person name="Vincent A.T."/>
            <person name="Schiettekatte O."/>
            <person name="Bourhy P."/>
            <person name="Veyrier F.J."/>
            <person name="Picardeau M."/>
        </authorList>
    </citation>
    <scope>NUCLEOTIDE SEQUENCE [LARGE SCALE GENOMIC DNA]</scope>
    <source>
        <strain evidence="2">201300427</strain>
    </source>
</reference>
<dbReference type="Gene3D" id="3.30.200.20">
    <property type="entry name" value="Phosphorylase Kinase, domain 1"/>
    <property type="match status" value="1"/>
</dbReference>
<name>A0A4V3JYA7_9LEPT</name>
<dbReference type="OrthoDB" id="9809275at2"/>
<dbReference type="Pfam" id="PF01636">
    <property type="entry name" value="APH"/>
    <property type="match status" value="1"/>
</dbReference>